<dbReference type="PANTHER" id="PTHR34580:SF1">
    <property type="entry name" value="PROTEIN PAFC"/>
    <property type="match status" value="1"/>
</dbReference>
<dbReference type="EMBL" id="CP033905">
    <property type="protein sequence ID" value="AZR06061.1"/>
    <property type="molecule type" value="Genomic_DNA"/>
</dbReference>
<evidence type="ECO:0000259" key="2">
    <source>
        <dbReference type="Pfam" id="PF25583"/>
    </source>
</evidence>
<dbReference type="Pfam" id="PF25583">
    <property type="entry name" value="WCX"/>
    <property type="match status" value="1"/>
</dbReference>
<feature type="domain" description="WYL" evidence="1">
    <location>
        <begin position="144"/>
        <end position="207"/>
    </location>
</feature>
<dbReference type="PIRSF" id="PIRSF016838">
    <property type="entry name" value="PafC"/>
    <property type="match status" value="1"/>
</dbReference>
<dbReference type="Pfam" id="PF13280">
    <property type="entry name" value="WYL"/>
    <property type="match status" value="1"/>
</dbReference>
<dbReference type="Proteomes" id="UP000275951">
    <property type="component" value="Chromosome"/>
</dbReference>
<dbReference type="InterPro" id="IPR051534">
    <property type="entry name" value="CBASS_pafABC_assoc_protein"/>
</dbReference>
<dbReference type="PROSITE" id="PS52050">
    <property type="entry name" value="WYL"/>
    <property type="match status" value="1"/>
</dbReference>
<name>A0A3Q9GJ67_9ACTO</name>
<feature type="domain" description="WCX" evidence="2">
    <location>
        <begin position="236"/>
        <end position="308"/>
    </location>
</feature>
<dbReference type="InterPro" id="IPR028349">
    <property type="entry name" value="PafC-like"/>
</dbReference>
<protein>
    <submittedName>
        <fullName evidence="3">WYL domain-containing protein</fullName>
    </submittedName>
</protein>
<organism evidence="3 4">
    <name type="scientific">Trueperella pyogenes</name>
    <dbReference type="NCBI Taxonomy" id="1661"/>
    <lineage>
        <taxon>Bacteria</taxon>
        <taxon>Bacillati</taxon>
        <taxon>Actinomycetota</taxon>
        <taxon>Actinomycetes</taxon>
        <taxon>Actinomycetales</taxon>
        <taxon>Actinomycetaceae</taxon>
        <taxon>Trueperella</taxon>
    </lineage>
</organism>
<evidence type="ECO:0000259" key="1">
    <source>
        <dbReference type="Pfam" id="PF13280"/>
    </source>
</evidence>
<dbReference type="PANTHER" id="PTHR34580">
    <property type="match status" value="1"/>
</dbReference>
<dbReference type="InterPro" id="IPR057727">
    <property type="entry name" value="WCX_dom"/>
</dbReference>
<evidence type="ECO:0000313" key="4">
    <source>
        <dbReference type="Proteomes" id="UP000275951"/>
    </source>
</evidence>
<proteinExistence type="predicted"/>
<gene>
    <name evidence="3" type="ORF">EBQ10_01285</name>
</gene>
<dbReference type="InterPro" id="IPR026881">
    <property type="entry name" value="WYL_dom"/>
</dbReference>
<dbReference type="RefSeq" id="WP_108725831.1">
    <property type="nucleotide sequence ID" value="NZ_CP029001.1"/>
</dbReference>
<sequence length="311" mass="34341">MADLTVSRKIAILAYLDRGVSTLGEMATHFHTTPARMRRELSELFVMEIPNAGYFESPVDIAIPDDDDGEVRLIANDTRTSPSLSLAEVLTLMAVLDDHLGVVDASTRAHLLRLRQRVVQASAQAGYGAALWPAPSVNAREITDCLTAAMRQRRLIELTYLKAGADLHLFDDVVTVAPVSLTTGARPRLVAAKDGQLRTYRLDRIVSCSALSETFTQRLDANIRAQFANNDGFSGEHVTICCTPAARWVVETLPVDSFVERDGNYEITLTVRSLAWLRTLLIRMGRSVIRVEPAHIAREIAAQAKQYLEEA</sequence>
<accession>A0A3Q9GJ67</accession>
<reference evidence="3 4" key="1">
    <citation type="submission" date="2018-11" db="EMBL/GenBank/DDBJ databases">
        <title>Multidrug-resistant genes are associated with an 42-kb island TGI1 carrying a complex class 1 integron in a Trueperella pyogenes.</title>
        <authorList>
            <person name="Dong W."/>
        </authorList>
    </citation>
    <scope>NUCLEOTIDE SEQUENCE [LARGE SCALE GENOMIC DNA]</scope>
    <source>
        <strain evidence="3 4">TP4</strain>
    </source>
</reference>
<evidence type="ECO:0000313" key="3">
    <source>
        <dbReference type="EMBL" id="AZR06061.1"/>
    </source>
</evidence>
<dbReference type="AlphaFoldDB" id="A0A3Q9GJ67"/>